<keyword evidence="4" id="KW-1133">Transmembrane helix</keyword>
<keyword evidence="4" id="KW-0812">Transmembrane</keyword>
<keyword evidence="4" id="KW-0472">Membrane</keyword>
<dbReference type="Gene3D" id="3.30.40.10">
    <property type="entry name" value="Zinc/RING finger domain, C3HC4 (zinc finger)"/>
    <property type="match status" value="1"/>
</dbReference>
<accession>A0A6C0KZD2</accession>
<sequence>MEVCSICLQPMNEEKTITNCNHTFCTPCIDEWFNTGNNCPMCREGITEIIRNQEKTRIIFHQLNRRSQVEENNILLINASRRQINYTRFFNCILWFLLIYACFQNYIKSYTIVSLNNQLFNCQRNLTLSNERSDEFQNELNNIDDLGTITVFERTSSSIILCDFPRYFINKCFGYI</sequence>
<dbReference type="InterPro" id="IPR047126">
    <property type="entry name" value="RNF141-like"/>
</dbReference>
<dbReference type="InterPro" id="IPR001841">
    <property type="entry name" value="Znf_RING"/>
</dbReference>
<dbReference type="PROSITE" id="PS50089">
    <property type="entry name" value="ZF_RING_2"/>
    <property type="match status" value="1"/>
</dbReference>
<keyword evidence="1" id="KW-0479">Metal-binding</keyword>
<dbReference type="SUPFAM" id="SSF57850">
    <property type="entry name" value="RING/U-box"/>
    <property type="match status" value="1"/>
</dbReference>
<organism evidence="6">
    <name type="scientific">viral metagenome</name>
    <dbReference type="NCBI Taxonomy" id="1070528"/>
    <lineage>
        <taxon>unclassified sequences</taxon>
        <taxon>metagenomes</taxon>
        <taxon>organismal metagenomes</taxon>
    </lineage>
</organism>
<feature type="domain" description="RING-type" evidence="5">
    <location>
        <begin position="4"/>
        <end position="43"/>
    </location>
</feature>
<dbReference type="Pfam" id="PF13639">
    <property type="entry name" value="zf-RING_2"/>
    <property type="match status" value="1"/>
</dbReference>
<feature type="transmembrane region" description="Helical" evidence="4">
    <location>
        <begin position="89"/>
        <end position="107"/>
    </location>
</feature>
<dbReference type="SMART" id="SM00184">
    <property type="entry name" value="RING"/>
    <property type="match status" value="1"/>
</dbReference>
<evidence type="ECO:0000256" key="2">
    <source>
        <dbReference type="ARBA" id="ARBA00022771"/>
    </source>
</evidence>
<protein>
    <recommendedName>
        <fullName evidence="5">RING-type domain-containing protein</fullName>
    </recommendedName>
</protein>
<dbReference type="PROSITE" id="PS00518">
    <property type="entry name" value="ZF_RING_1"/>
    <property type="match status" value="1"/>
</dbReference>
<dbReference type="InterPro" id="IPR013083">
    <property type="entry name" value="Znf_RING/FYVE/PHD"/>
</dbReference>
<evidence type="ECO:0000256" key="1">
    <source>
        <dbReference type="ARBA" id="ARBA00022723"/>
    </source>
</evidence>
<dbReference type="AlphaFoldDB" id="A0A6C0KZD2"/>
<keyword evidence="2" id="KW-0863">Zinc-finger</keyword>
<name>A0A6C0KZD2_9ZZZZ</name>
<evidence type="ECO:0000259" key="5">
    <source>
        <dbReference type="PROSITE" id="PS50089"/>
    </source>
</evidence>
<evidence type="ECO:0000256" key="4">
    <source>
        <dbReference type="SAM" id="Phobius"/>
    </source>
</evidence>
<dbReference type="EMBL" id="MN741027">
    <property type="protein sequence ID" value="QHU23342.1"/>
    <property type="molecule type" value="Genomic_DNA"/>
</dbReference>
<evidence type="ECO:0000256" key="3">
    <source>
        <dbReference type="ARBA" id="ARBA00022833"/>
    </source>
</evidence>
<reference evidence="6" key="1">
    <citation type="journal article" date="2020" name="Nature">
        <title>Giant virus diversity and host interactions through global metagenomics.</title>
        <authorList>
            <person name="Schulz F."/>
            <person name="Roux S."/>
            <person name="Paez-Espino D."/>
            <person name="Jungbluth S."/>
            <person name="Walsh D.A."/>
            <person name="Denef V.J."/>
            <person name="McMahon K.D."/>
            <person name="Konstantinidis K.T."/>
            <person name="Eloe-Fadrosh E.A."/>
            <person name="Kyrpides N.C."/>
            <person name="Woyke T."/>
        </authorList>
    </citation>
    <scope>NUCLEOTIDE SEQUENCE</scope>
    <source>
        <strain evidence="6">GVMAG-S-ERX555907-94</strain>
    </source>
</reference>
<dbReference type="InterPro" id="IPR017907">
    <property type="entry name" value="Znf_RING_CS"/>
</dbReference>
<dbReference type="GO" id="GO:0008270">
    <property type="term" value="F:zinc ion binding"/>
    <property type="evidence" value="ECO:0007669"/>
    <property type="project" value="UniProtKB-KW"/>
</dbReference>
<proteinExistence type="predicted"/>
<keyword evidence="3" id="KW-0862">Zinc</keyword>
<evidence type="ECO:0000313" key="6">
    <source>
        <dbReference type="EMBL" id="QHU23342.1"/>
    </source>
</evidence>
<dbReference type="PANTHER" id="PTHR12109">
    <property type="entry name" value="RING FINGER PROTEIN 141-RELATED"/>
    <property type="match status" value="1"/>
</dbReference>